<dbReference type="PANTHER" id="PTHR38420">
    <property type="entry name" value="AP-4-A PHOSPHORYLASE II"/>
    <property type="match status" value="1"/>
</dbReference>
<dbReference type="Pfam" id="PF19327">
    <property type="entry name" value="Ap4A_phos_N"/>
    <property type="match status" value="1"/>
</dbReference>
<dbReference type="Gene3D" id="3.30.428.70">
    <property type="match status" value="1"/>
</dbReference>
<dbReference type="InterPro" id="IPR036265">
    <property type="entry name" value="HIT-like_sf"/>
</dbReference>
<dbReference type="GO" id="GO:0005524">
    <property type="term" value="F:ATP binding"/>
    <property type="evidence" value="ECO:0007669"/>
    <property type="project" value="InterPro"/>
</dbReference>
<dbReference type="InterPro" id="IPR043171">
    <property type="entry name" value="Ap4A_phos1/2-like"/>
</dbReference>
<evidence type="ECO:0000313" key="5">
    <source>
        <dbReference type="Proteomes" id="UP000240830"/>
    </source>
</evidence>
<dbReference type="InterPro" id="IPR045759">
    <property type="entry name" value="Ap4A_phos1/2_N"/>
</dbReference>
<evidence type="ECO:0000259" key="2">
    <source>
        <dbReference type="Pfam" id="PF09830"/>
    </source>
</evidence>
<keyword evidence="5" id="KW-1185">Reference proteome</keyword>
<evidence type="ECO:0000256" key="1">
    <source>
        <dbReference type="SAM" id="MobiDB-lite"/>
    </source>
</evidence>
<dbReference type="Pfam" id="PF09830">
    <property type="entry name" value="ATP_transf"/>
    <property type="match status" value="1"/>
</dbReference>
<dbReference type="EMBL" id="MTSL01000208">
    <property type="protein sequence ID" value="PJF16735.1"/>
    <property type="molecule type" value="Genomic_DNA"/>
</dbReference>
<organism evidence="4 5">
    <name type="scientific">Paramicrosporidium saccamoebae</name>
    <dbReference type="NCBI Taxonomy" id="1246581"/>
    <lineage>
        <taxon>Eukaryota</taxon>
        <taxon>Fungi</taxon>
        <taxon>Fungi incertae sedis</taxon>
        <taxon>Cryptomycota</taxon>
        <taxon>Cryptomycota incertae sedis</taxon>
        <taxon>Paramicrosporidium</taxon>
    </lineage>
</organism>
<dbReference type="PANTHER" id="PTHR38420:SF1">
    <property type="entry name" value="PUTATIVE (AFU_ORTHOLOGUE AFUA_5G14690)-RELATED"/>
    <property type="match status" value="1"/>
</dbReference>
<feature type="domain" description="ATP adenylyltransferase C-terminal" evidence="2">
    <location>
        <begin position="125"/>
        <end position="219"/>
    </location>
</feature>
<dbReference type="AlphaFoldDB" id="A0A2H9TG88"/>
<feature type="region of interest" description="Disordered" evidence="1">
    <location>
        <begin position="1"/>
        <end position="23"/>
    </location>
</feature>
<comment type="caution">
    <text evidence="4">The sequence shown here is derived from an EMBL/GenBank/DDBJ whole genome shotgun (WGS) entry which is preliminary data.</text>
</comment>
<proteinExistence type="predicted"/>
<evidence type="ECO:0000259" key="3">
    <source>
        <dbReference type="Pfam" id="PF19327"/>
    </source>
</evidence>
<feature type="domain" description="Ap4A phosphorylase 1/2 N-terminal" evidence="3">
    <location>
        <begin position="11"/>
        <end position="104"/>
    </location>
</feature>
<protein>
    <submittedName>
        <fullName evidence="4">Phosphorylase</fullName>
    </submittedName>
</protein>
<reference evidence="4" key="1">
    <citation type="submission" date="2016-10" db="EMBL/GenBank/DDBJ databases">
        <title>The genome of Paramicrosporidium saccamoebae is the missing link in understanding Cryptomycota and Microsporidia evolution.</title>
        <authorList>
            <person name="Quandt C.A."/>
            <person name="Beaudet D."/>
            <person name="Corsaro D."/>
            <person name="Michel R."/>
            <person name="Corradi N."/>
            <person name="James T."/>
        </authorList>
    </citation>
    <scope>NUCLEOTIDE SEQUENCE [LARGE SCALE GENOMIC DNA]</scope>
    <source>
        <strain evidence="4">KSL3</strain>
    </source>
</reference>
<dbReference type="Proteomes" id="UP000240830">
    <property type="component" value="Unassembled WGS sequence"/>
</dbReference>
<accession>A0A2H9TG88</accession>
<dbReference type="InterPro" id="IPR009163">
    <property type="entry name" value="Ap4A_phos1/2"/>
</dbReference>
<dbReference type="STRING" id="1246581.A0A2H9TG88"/>
<evidence type="ECO:0000313" key="4">
    <source>
        <dbReference type="EMBL" id="PJF16735.1"/>
    </source>
</evidence>
<dbReference type="SUPFAM" id="SSF54197">
    <property type="entry name" value="HIT-like"/>
    <property type="match status" value="1"/>
</dbReference>
<name>A0A2H9TG88_9FUNG</name>
<dbReference type="InterPro" id="IPR019200">
    <property type="entry name" value="ATP_adenylylTrfase_C"/>
</dbReference>
<sequence>MQRKIAESGPRNESGNPFLPPSPHLTITDIGATHILIFNKYCVVPNHLLLITREFKPQVGLLAPEDFSATELTLAQLEGGWMVFYNSGKESGASQPHRHLQLIPDDKPPIIGSFLDSTVGVFKGIIHKLVRLTSAGSLAEKWRAAYSKVCSILPTAETSYSLLFTREWMLMVPRLAERYEHVSFNTLVFAGYLLACYQKDYELLLNTEITQIYNTLGFPALL</sequence>
<dbReference type="GO" id="GO:0009117">
    <property type="term" value="P:nucleotide metabolic process"/>
    <property type="evidence" value="ECO:0007669"/>
    <property type="project" value="InterPro"/>
</dbReference>
<gene>
    <name evidence="4" type="ORF">PSACC_03445</name>
</gene>
<dbReference type="GO" id="GO:0003877">
    <property type="term" value="F:ATP:ADP adenylyltransferase activity"/>
    <property type="evidence" value="ECO:0007669"/>
    <property type="project" value="InterPro"/>
</dbReference>
<dbReference type="OrthoDB" id="10267950at2759"/>